<dbReference type="KEGG" id="vg:60321181"/>
<dbReference type="EMBL" id="MN617843">
    <property type="protein sequence ID" value="QGH75265.1"/>
    <property type="molecule type" value="Genomic_DNA"/>
</dbReference>
<name>A0A5Q2WFG9_9CAUD</name>
<dbReference type="Proteomes" id="UP000370142">
    <property type="component" value="Segment"/>
</dbReference>
<dbReference type="Pfam" id="PF23809">
    <property type="entry name" value="Phage_holin_9"/>
    <property type="match status" value="1"/>
</dbReference>
<dbReference type="InterPro" id="IPR056390">
    <property type="entry name" value="Holin_phage"/>
</dbReference>
<keyword evidence="4" id="KW-1185">Reference proteome</keyword>
<protein>
    <submittedName>
        <fullName evidence="3">Membrane protein</fullName>
    </submittedName>
</protein>
<sequence length="175" mass="18209">MMTSHQGLRARLQGWIPPTWREAGYRVVSGVLTFLTGYGILDGNNAVLWSQLAIGTITSLFALLYATSSARAALYAIVGPLGAVLMAYGIIQDEKMAVISAALAQVFGIATAAAKTVELAPVNPALSGHPTTIATTGPSPTHVAVSVGSPKQATAVRKARRASPRRRASRRAATG</sequence>
<dbReference type="RefSeq" id="YP_009949773.1">
    <property type="nucleotide sequence ID" value="NC_051584.1"/>
</dbReference>
<organism evidence="3 4">
    <name type="scientific">Mycobacterium phage Quesadilla</name>
    <dbReference type="NCBI Taxonomy" id="2664226"/>
    <lineage>
        <taxon>Viruses</taxon>
        <taxon>Duplodnaviria</taxon>
        <taxon>Heunggongvirae</taxon>
        <taxon>Uroviricota</taxon>
        <taxon>Caudoviricetes</taxon>
        <taxon>Bclasvirinae</taxon>
        <taxon>Quesadillavirus</taxon>
        <taxon>Quesadillavirus quesadilla</taxon>
    </lineage>
</organism>
<proteinExistence type="predicted"/>
<evidence type="ECO:0000313" key="4">
    <source>
        <dbReference type="Proteomes" id="UP000370142"/>
    </source>
</evidence>
<keyword evidence="2" id="KW-1133">Transmembrane helix</keyword>
<feature type="transmembrane region" description="Helical" evidence="2">
    <location>
        <begin position="47"/>
        <end position="66"/>
    </location>
</feature>
<evidence type="ECO:0000313" key="3">
    <source>
        <dbReference type="EMBL" id="QGH75265.1"/>
    </source>
</evidence>
<gene>
    <name evidence="3" type="primary">17</name>
    <name evidence="3" type="ORF">SEA_QUESADILLA_17</name>
</gene>
<keyword evidence="2" id="KW-0472">Membrane</keyword>
<feature type="compositionally biased region" description="Basic residues" evidence="1">
    <location>
        <begin position="157"/>
        <end position="175"/>
    </location>
</feature>
<evidence type="ECO:0000256" key="2">
    <source>
        <dbReference type="SAM" id="Phobius"/>
    </source>
</evidence>
<reference evidence="3 4" key="1">
    <citation type="submission" date="2019-10" db="EMBL/GenBank/DDBJ databases">
        <authorList>
            <person name="Jorgensen H.J."/>
            <person name="Tolsma S."/>
            <person name="Caruso S.M."/>
            <person name="Garlena R.A."/>
            <person name="Russell D.A."/>
            <person name="Pope W.H."/>
            <person name="Jacobs-Se D."/>
            <person name="Hatfull G.F."/>
        </authorList>
    </citation>
    <scope>NUCLEOTIDE SEQUENCE [LARGE SCALE GENOMIC DNA]</scope>
</reference>
<feature type="region of interest" description="Disordered" evidence="1">
    <location>
        <begin position="148"/>
        <end position="175"/>
    </location>
</feature>
<evidence type="ECO:0000256" key="1">
    <source>
        <dbReference type="SAM" id="MobiDB-lite"/>
    </source>
</evidence>
<dbReference type="GeneID" id="60321181"/>
<feature type="transmembrane region" description="Helical" evidence="2">
    <location>
        <begin position="73"/>
        <end position="91"/>
    </location>
</feature>
<keyword evidence="2" id="KW-0812">Transmembrane</keyword>
<accession>A0A5Q2WFG9</accession>